<accession>A0A1T4PQC0</accession>
<keyword evidence="3" id="KW-0175">Coiled coil</keyword>
<evidence type="ECO:0000256" key="2">
    <source>
        <dbReference type="RuleBase" id="RU362097"/>
    </source>
</evidence>
<proteinExistence type="inferred from homology"/>
<keyword evidence="2 4" id="KW-0449">Lipoprotein</keyword>
<evidence type="ECO:0000313" key="4">
    <source>
        <dbReference type="EMBL" id="SJZ93723.1"/>
    </source>
</evidence>
<dbReference type="AlphaFoldDB" id="A0A1T4PQC0"/>
<keyword evidence="2" id="KW-0564">Palmitate</keyword>
<dbReference type="RefSeq" id="WP_078831735.1">
    <property type="nucleotide sequence ID" value="NZ_FUWH01000006.1"/>
</dbReference>
<dbReference type="SUPFAM" id="SSF56954">
    <property type="entry name" value="Outer membrane efflux proteins (OEP)"/>
    <property type="match status" value="1"/>
</dbReference>
<dbReference type="InterPro" id="IPR010131">
    <property type="entry name" value="MdtP/NodT-like"/>
</dbReference>
<dbReference type="PROSITE" id="PS51257">
    <property type="entry name" value="PROKAR_LIPOPROTEIN"/>
    <property type="match status" value="1"/>
</dbReference>
<comment type="subcellular location">
    <subcellularLocation>
        <location evidence="2">Cell membrane</location>
        <topology evidence="2">Lipid-anchor</topology>
    </subcellularLocation>
</comment>
<feature type="coiled-coil region" evidence="3">
    <location>
        <begin position="394"/>
        <end position="452"/>
    </location>
</feature>
<dbReference type="GO" id="GO:0005886">
    <property type="term" value="C:plasma membrane"/>
    <property type="evidence" value="ECO:0007669"/>
    <property type="project" value="UniProtKB-SubCell"/>
</dbReference>
<comment type="similarity">
    <text evidence="1 2">Belongs to the outer membrane factor (OMF) (TC 1.B.17) family.</text>
</comment>
<dbReference type="EMBL" id="FUWH01000006">
    <property type="protein sequence ID" value="SJZ93723.1"/>
    <property type="molecule type" value="Genomic_DNA"/>
</dbReference>
<dbReference type="Pfam" id="PF02321">
    <property type="entry name" value="OEP"/>
    <property type="match status" value="2"/>
</dbReference>
<organism evidence="4 5">
    <name type="scientific">Sediminibacterium ginsengisoli</name>
    <dbReference type="NCBI Taxonomy" id="413434"/>
    <lineage>
        <taxon>Bacteria</taxon>
        <taxon>Pseudomonadati</taxon>
        <taxon>Bacteroidota</taxon>
        <taxon>Chitinophagia</taxon>
        <taxon>Chitinophagales</taxon>
        <taxon>Chitinophagaceae</taxon>
        <taxon>Sediminibacterium</taxon>
    </lineage>
</organism>
<keyword evidence="2" id="KW-0812">Transmembrane</keyword>
<keyword evidence="5" id="KW-1185">Reference proteome</keyword>
<gene>
    <name evidence="4" type="ORF">SAMN04488132_106162</name>
</gene>
<dbReference type="OrthoDB" id="9770517at2"/>
<name>A0A1T4PQC0_9BACT</name>
<evidence type="ECO:0000256" key="1">
    <source>
        <dbReference type="ARBA" id="ARBA00007613"/>
    </source>
</evidence>
<dbReference type="PANTHER" id="PTHR30203">
    <property type="entry name" value="OUTER MEMBRANE CATION EFFLUX PROTEIN"/>
    <property type="match status" value="1"/>
</dbReference>
<keyword evidence="2" id="KW-0472">Membrane</keyword>
<dbReference type="STRING" id="413434.SAMN04488132_106162"/>
<dbReference type="InterPro" id="IPR003423">
    <property type="entry name" value="OMP_efflux"/>
</dbReference>
<dbReference type="Gene3D" id="1.20.1600.10">
    <property type="entry name" value="Outer membrane efflux proteins (OEP)"/>
    <property type="match status" value="1"/>
</dbReference>
<reference evidence="4 5" key="1">
    <citation type="submission" date="2017-02" db="EMBL/GenBank/DDBJ databases">
        <authorList>
            <person name="Peterson S.W."/>
        </authorList>
    </citation>
    <scope>NUCLEOTIDE SEQUENCE [LARGE SCALE GENOMIC DNA]</scope>
    <source>
        <strain evidence="4 5">DSM 22335</strain>
    </source>
</reference>
<evidence type="ECO:0000313" key="5">
    <source>
        <dbReference type="Proteomes" id="UP000190888"/>
    </source>
</evidence>
<dbReference type="NCBIfam" id="TIGR01845">
    <property type="entry name" value="outer_NodT"/>
    <property type="match status" value="1"/>
</dbReference>
<dbReference type="Gene3D" id="2.20.200.10">
    <property type="entry name" value="Outer membrane efflux proteins (OEP)"/>
    <property type="match status" value="1"/>
</dbReference>
<dbReference type="GO" id="GO:0015562">
    <property type="term" value="F:efflux transmembrane transporter activity"/>
    <property type="evidence" value="ECO:0007669"/>
    <property type="project" value="InterPro"/>
</dbReference>
<protein>
    <submittedName>
        <fullName evidence="4">Efflux transporter, outer membrane factor (OMF) lipoprotein, NodT family</fullName>
    </submittedName>
</protein>
<evidence type="ECO:0000256" key="3">
    <source>
        <dbReference type="SAM" id="Coils"/>
    </source>
</evidence>
<sequence>MKISNLFILPLLLLVFSGCKVSKNLATPEQVLPASYRDVVATDSANIAQISWNQFFVNRELQQLIDSALTNNFDMQLALKNIEAAQLLVKQSKLGYLPEARLQASGSINRPSDNSLTGLSLSQFLGRPYVEDYSVNVGISWEADIWGKIKNQQSKALAAYLQTAEARKTIQTSLVASVAKGYYHLLMLDAQMLIAKKNLALSDSTLQMMELQYRAGQLTALGLQQATAQRLSAAELIPALQQAIELEENRLSVLSGVTPKAIKRTGSIYEKIYAGDLSAGYPSALLANRPDIKAKELDLVIANANTGIAKAAMYPTLSITASGGVNAFLASNWFNIPASLFTTAFAGITQPLFQQGKLKTQYKVSEVEREKTVIAFRQSVVNAAGEVTDALVKLNRLKEQQSVTQQKVNTLQQSISNAKMLFTNGMANYLEVITAQSNVLQAELSLAQLQEQQSSAAIELYRSLGGGWK</sequence>
<keyword evidence="2" id="KW-1134">Transmembrane beta strand</keyword>
<dbReference type="Proteomes" id="UP000190888">
    <property type="component" value="Unassembled WGS sequence"/>
</dbReference>